<evidence type="ECO:0000256" key="3">
    <source>
        <dbReference type="ARBA" id="ARBA00022989"/>
    </source>
</evidence>
<keyword evidence="9" id="KW-1185">Reference proteome</keyword>
<dbReference type="GO" id="GO:0055088">
    <property type="term" value="P:lipid homeostasis"/>
    <property type="evidence" value="ECO:0007669"/>
    <property type="project" value="TreeGrafter"/>
</dbReference>
<evidence type="ECO:0000313" key="9">
    <source>
        <dbReference type="Proteomes" id="UP000053789"/>
    </source>
</evidence>
<protein>
    <recommendedName>
        <fullName evidence="7">TLC domain-containing protein</fullName>
    </recommendedName>
</protein>
<evidence type="ECO:0000256" key="6">
    <source>
        <dbReference type="SAM" id="Phobius"/>
    </source>
</evidence>
<dbReference type="AlphaFoldDB" id="A0A0D2HEJ1"/>
<dbReference type="OrthoDB" id="10266980at2759"/>
<evidence type="ECO:0000256" key="4">
    <source>
        <dbReference type="ARBA" id="ARBA00023136"/>
    </source>
</evidence>
<dbReference type="Pfam" id="PF03798">
    <property type="entry name" value="TRAM_LAG1_CLN8"/>
    <property type="match status" value="1"/>
</dbReference>
<evidence type="ECO:0000259" key="7">
    <source>
        <dbReference type="PROSITE" id="PS50922"/>
    </source>
</evidence>
<dbReference type="PANTHER" id="PTHR13439">
    <property type="entry name" value="CT120 PROTEIN"/>
    <property type="match status" value="1"/>
</dbReference>
<feature type="transmembrane region" description="Helical" evidence="6">
    <location>
        <begin position="66"/>
        <end position="85"/>
    </location>
</feature>
<accession>A0A0D2HEJ1</accession>
<dbReference type="GO" id="GO:0016020">
    <property type="term" value="C:membrane"/>
    <property type="evidence" value="ECO:0007669"/>
    <property type="project" value="UniProtKB-SubCell"/>
</dbReference>
<feature type="transmembrane region" description="Helical" evidence="6">
    <location>
        <begin position="20"/>
        <end position="46"/>
    </location>
</feature>
<feature type="transmembrane region" description="Helical" evidence="6">
    <location>
        <begin position="105"/>
        <end position="122"/>
    </location>
</feature>
<keyword evidence="2 5" id="KW-0812">Transmembrane</keyword>
<feature type="transmembrane region" description="Helical" evidence="6">
    <location>
        <begin position="129"/>
        <end position="147"/>
    </location>
</feature>
<evidence type="ECO:0000256" key="2">
    <source>
        <dbReference type="ARBA" id="ARBA00022692"/>
    </source>
</evidence>
<proteinExistence type="predicted"/>
<keyword evidence="4 5" id="KW-0472">Membrane</keyword>
<dbReference type="EMBL" id="KN846990">
    <property type="protein sequence ID" value="KIW91708.1"/>
    <property type="molecule type" value="Genomic_DNA"/>
</dbReference>
<feature type="domain" description="TLC" evidence="7">
    <location>
        <begin position="57"/>
        <end position="270"/>
    </location>
</feature>
<reference evidence="8" key="1">
    <citation type="submission" date="2015-01" db="EMBL/GenBank/DDBJ databases">
        <title>The Genome Sequence of Cladophialophora bantiana CBS 173.52.</title>
        <authorList>
            <consortium name="The Broad Institute Genomics Platform"/>
            <person name="Cuomo C."/>
            <person name="de Hoog S."/>
            <person name="Gorbushina A."/>
            <person name="Stielow B."/>
            <person name="Teixiera M."/>
            <person name="Abouelleil A."/>
            <person name="Chapman S.B."/>
            <person name="Priest M."/>
            <person name="Young S.K."/>
            <person name="Wortman J."/>
            <person name="Nusbaum C."/>
            <person name="Birren B."/>
        </authorList>
    </citation>
    <scope>NUCLEOTIDE SEQUENCE [LARGE SCALE GENOMIC DNA]</scope>
    <source>
        <strain evidence="8">CBS 173.52</strain>
    </source>
</reference>
<dbReference type="InterPro" id="IPR006634">
    <property type="entry name" value="TLC-dom"/>
</dbReference>
<dbReference type="HOGENOM" id="CLU_034597_0_1_1"/>
<name>A0A0D2HEJ1_CLAB1</name>
<dbReference type="RefSeq" id="XP_016618377.1">
    <property type="nucleotide sequence ID" value="XM_016765408.1"/>
</dbReference>
<dbReference type="PANTHER" id="PTHR13439:SF0">
    <property type="entry name" value="TOPOISOMERASE I DAMAGE AFFECTED PROTEIN 4"/>
    <property type="match status" value="1"/>
</dbReference>
<organism evidence="8 9">
    <name type="scientific">Cladophialophora bantiana (strain ATCC 10958 / CBS 173.52 / CDC B-1940 / NIH 8579)</name>
    <name type="common">Xylohypha bantiana</name>
    <dbReference type="NCBI Taxonomy" id="1442370"/>
    <lineage>
        <taxon>Eukaryota</taxon>
        <taxon>Fungi</taxon>
        <taxon>Dikarya</taxon>
        <taxon>Ascomycota</taxon>
        <taxon>Pezizomycotina</taxon>
        <taxon>Eurotiomycetes</taxon>
        <taxon>Chaetothyriomycetidae</taxon>
        <taxon>Chaetothyriales</taxon>
        <taxon>Herpotrichiellaceae</taxon>
        <taxon>Cladophialophora</taxon>
    </lineage>
</organism>
<dbReference type="VEuPathDB" id="FungiDB:Z519_07676"/>
<evidence type="ECO:0000256" key="5">
    <source>
        <dbReference type="PROSITE-ProRule" id="PRU00205"/>
    </source>
</evidence>
<gene>
    <name evidence="8" type="ORF">Z519_07676</name>
</gene>
<dbReference type="Proteomes" id="UP000053789">
    <property type="component" value="Unassembled WGS sequence"/>
</dbReference>
<dbReference type="PROSITE" id="PS50922">
    <property type="entry name" value="TLC"/>
    <property type="match status" value="1"/>
</dbReference>
<dbReference type="GeneID" id="27700604"/>
<evidence type="ECO:0000313" key="8">
    <source>
        <dbReference type="EMBL" id="KIW91708.1"/>
    </source>
</evidence>
<keyword evidence="3 6" id="KW-1133">Transmembrane helix</keyword>
<evidence type="ECO:0000256" key="1">
    <source>
        <dbReference type="ARBA" id="ARBA00004141"/>
    </source>
</evidence>
<sequence>MDVLFRTACDTANLPLLPPYLSGMLMTFSGYHLIYLSIGPWLSAFFFPKVYPHLRGEKKLDWDENVVSLIQAVVICVLATSVVLFDADRQRRTWQERVWSHTEPAAIVLTVANGYFYWHLIMMIRHRKVFGWAMVAHALAVSFLMTNCYRPAFMSYAPASFLYEISTVFLDVQSTLRSLKMEGTTIQIVNGMALFVSFFLLRVVYATYLQTWFYMDLWAALTARDNDIPMGSARIPIWLLVSHALAAMTLQGLNYLWFYKISRAVSRKLFVGKTAKE</sequence>
<dbReference type="InterPro" id="IPR050846">
    <property type="entry name" value="TLCD"/>
</dbReference>
<dbReference type="SMART" id="SM00724">
    <property type="entry name" value="TLC"/>
    <property type="match status" value="1"/>
</dbReference>
<dbReference type="GO" id="GO:0005783">
    <property type="term" value="C:endoplasmic reticulum"/>
    <property type="evidence" value="ECO:0007669"/>
    <property type="project" value="TreeGrafter"/>
</dbReference>
<feature type="transmembrane region" description="Helical" evidence="6">
    <location>
        <begin position="235"/>
        <end position="258"/>
    </location>
</feature>
<comment type="subcellular location">
    <subcellularLocation>
        <location evidence="1">Membrane</location>
        <topology evidence="1">Multi-pass membrane protein</topology>
    </subcellularLocation>
</comment>
<feature type="transmembrane region" description="Helical" evidence="6">
    <location>
        <begin position="193"/>
        <end position="215"/>
    </location>
</feature>